<comment type="caution">
    <text evidence="1">The sequence shown here is derived from an EMBL/GenBank/DDBJ whole genome shotgun (WGS) entry which is preliminary data.</text>
</comment>
<organism evidence="1">
    <name type="scientific">marine sediment metagenome</name>
    <dbReference type="NCBI Taxonomy" id="412755"/>
    <lineage>
        <taxon>unclassified sequences</taxon>
        <taxon>metagenomes</taxon>
        <taxon>ecological metagenomes</taxon>
    </lineage>
</organism>
<name>A0A0F8YXX6_9ZZZZ</name>
<sequence length="209" mass="22716">MVHIVVNEGIDTLTNWHTSSSGDKRGSTDNHYKDWLNDMRVNFYETADYGLDWAGGGSGVDVETTFPASPSSGVTFMRKNTVTGITRFYTYDGANWSVVGNEDKKTDYNGTFLESFDLTVASDGATITASLEKTGTGNLTLRFSDGYTTLVTSPMTKALTAGTAIAPKTNYLYILQSDKTQITLSVTGFPTDVEHIKIAFVHVFTAAIT</sequence>
<proteinExistence type="predicted"/>
<protein>
    <submittedName>
        <fullName evidence="1">Uncharacterized protein</fullName>
    </submittedName>
</protein>
<evidence type="ECO:0000313" key="1">
    <source>
        <dbReference type="EMBL" id="KKK86283.1"/>
    </source>
</evidence>
<dbReference type="AlphaFoldDB" id="A0A0F8YXX6"/>
<accession>A0A0F8YXX6</accession>
<dbReference type="EMBL" id="LAZR01050917">
    <property type="protein sequence ID" value="KKK86283.1"/>
    <property type="molecule type" value="Genomic_DNA"/>
</dbReference>
<reference evidence="1" key="1">
    <citation type="journal article" date="2015" name="Nature">
        <title>Complex archaea that bridge the gap between prokaryotes and eukaryotes.</title>
        <authorList>
            <person name="Spang A."/>
            <person name="Saw J.H."/>
            <person name="Jorgensen S.L."/>
            <person name="Zaremba-Niedzwiedzka K."/>
            <person name="Martijn J."/>
            <person name="Lind A.E."/>
            <person name="van Eijk R."/>
            <person name="Schleper C."/>
            <person name="Guy L."/>
            <person name="Ettema T.J."/>
        </authorList>
    </citation>
    <scope>NUCLEOTIDE SEQUENCE</scope>
</reference>
<feature type="non-terminal residue" evidence="1">
    <location>
        <position position="209"/>
    </location>
</feature>
<gene>
    <name evidence="1" type="ORF">LCGC14_2764780</name>
</gene>